<keyword evidence="1" id="KW-0758">Storage protein</keyword>
<evidence type="ECO:0000313" key="4">
    <source>
        <dbReference type="EMBL" id="TNN69111.1"/>
    </source>
</evidence>
<dbReference type="InterPro" id="IPR050733">
    <property type="entry name" value="Vitellogenin/Apolipophorin"/>
</dbReference>
<dbReference type="GO" id="GO:0032355">
    <property type="term" value="P:response to estradiol"/>
    <property type="evidence" value="ECO:0007669"/>
    <property type="project" value="TreeGrafter"/>
</dbReference>
<keyword evidence="2" id="KW-0325">Glycoprotein</keyword>
<evidence type="ECO:0000313" key="5">
    <source>
        <dbReference type="Proteomes" id="UP000314294"/>
    </source>
</evidence>
<reference evidence="4 5" key="1">
    <citation type="submission" date="2019-03" db="EMBL/GenBank/DDBJ databases">
        <title>First draft genome of Liparis tanakae, snailfish: a comprehensive survey of snailfish specific genes.</title>
        <authorList>
            <person name="Kim W."/>
            <person name="Song I."/>
            <person name="Jeong J.-H."/>
            <person name="Kim D."/>
            <person name="Kim S."/>
            <person name="Ryu S."/>
            <person name="Song J.Y."/>
            <person name="Lee S.K."/>
        </authorList>
    </citation>
    <scope>NUCLEOTIDE SEQUENCE [LARGE SCALE GENOMIC DNA]</scope>
    <source>
        <tissue evidence="4">Muscle</tissue>
    </source>
</reference>
<evidence type="ECO:0000256" key="2">
    <source>
        <dbReference type="ARBA" id="ARBA00023180"/>
    </source>
</evidence>
<dbReference type="SMART" id="SM00216">
    <property type="entry name" value="VWD"/>
    <property type="match status" value="1"/>
</dbReference>
<dbReference type="OrthoDB" id="5956066at2759"/>
<dbReference type="PANTHER" id="PTHR23345:SF9">
    <property type="entry name" value="VITELLOGENIN-RELATED"/>
    <property type="match status" value="1"/>
</dbReference>
<name>A0A4Z2HU86_9TELE</name>
<sequence>MSILGVSLPICLPIGETAAELEPYQDNLADKISYMITKAHTAVCYMNESKLVTFNNNKLTLEVPQSCFQMLAQDCTPKLKFIVMLKRDLEKRQNQIYIKIYNLSGLHEVYLDTKTLRVRVVDWMRGFTCGLCGKGDGEMRQDFQTPNQRQVDNAVSFAHSWVVPAKSCKDASDCYMRLESVKLEKQVILHGQASKCFSVEPVLRCLPGCDAVRTTIVDVGYHCLPADSNVSRGQLSTIYEKSIDIREKAVAHLACRFLLTVTVQGQFLTQSVQTTEHAADCKQIRQPADWLDRCLATKHSLSQRGAPHNIHPDSLSLVLLEKSAGYRIKIKRKLKV</sequence>
<dbReference type="EMBL" id="SRLO01000180">
    <property type="protein sequence ID" value="TNN69111.1"/>
    <property type="molecule type" value="Genomic_DNA"/>
</dbReference>
<dbReference type="AlphaFoldDB" id="A0A4Z2HU86"/>
<dbReference type="GO" id="GO:0005319">
    <property type="term" value="F:lipid transporter activity"/>
    <property type="evidence" value="ECO:0007669"/>
    <property type="project" value="TreeGrafter"/>
</dbReference>
<dbReference type="PANTHER" id="PTHR23345">
    <property type="entry name" value="VITELLOGENIN-RELATED"/>
    <property type="match status" value="1"/>
</dbReference>
<organism evidence="4 5">
    <name type="scientific">Liparis tanakae</name>
    <name type="common">Tanaka's snailfish</name>
    <dbReference type="NCBI Taxonomy" id="230148"/>
    <lineage>
        <taxon>Eukaryota</taxon>
        <taxon>Metazoa</taxon>
        <taxon>Chordata</taxon>
        <taxon>Craniata</taxon>
        <taxon>Vertebrata</taxon>
        <taxon>Euteleostomi</taxon>
        <taxon>Actinopterygii</taxon>
        <taxon>Neopterygii</taxon>
        <taxon>Teleostei</taxon>
        <taxon>Neoteleostei</taxon>
        <taxon>Acanthomorphata</taxon>
        <taxon>Eupercaria</taxon>
        <taxon>Perciformes</taxon>
        <taxon>Cottioidei</taxon>
        <taxon>Cottales</taxon>
        <taxon>Liparidae</taxon>
        <taxon>Liparis</taxon>
    </lineage>
</organism>
<evidence type="ECO:0000259" key="3">
    <source>
        <dbReference type="PROSITE" id="PS51233"/>
    </source>
</evidence>
<comment type="caution">
    <text evidence="4">The sequence shown here is derived from an EMBL/GenBank/DDBJ whole genome shotgun (WGS) entry which is preliminary data.</text>
</comment>
<accession>A0A4Z2HU86</accession>
<dbReference type="GO" id="GO:0071391">
    <property type="term" value="P:cellular response to estrogen stimulus"/>
    <property type="evidence" value="ECO:0007669"/>
    <property type="project" value="TreeGrafter"/>
</dbReference>
<dbReference type="Proteomes" id="UP000314294">
    <property type="component" value="Unassembled WGS sequence"/>
</dbReference>
<dbReference type="InterPro" id="IPR001846">
    <property type="entry name" value="VWF_type-D"/>
</dbReference>
<evidence type="ECO:0000256" key="1">
    <source>
        <dbReference type="ARBA" id="ARBA00022761"/>
    </source>
</evidence>
<dbReference type="GO" id="GO:0045735">
    <property type="term" value="F:nutrient reservoir activity"/>
    <property type="evidence" value="ECO:0007669"/>
    <property type="project" value="UniProtKB-KW"/>
</dbReference>
<keyword evidence="5" id="KW-1185">Reference proteome</keyword>
<feature type="domain" description="VWFD" evidence="3">
    <location>
        <begin position="1"/>
        <end position="169"/>
    </location>
</feature>
<proteinExistence type="predicted"/>
<dbReference type="PROSITE" id="PS51233">
    <property type="entry name" value="VWFD"/>
    <property type="match status" value="1"/>
</dbReference>
<protein>
    <submittedName>
        <fullName evidence="4">Vitellogenin-2</fullName>
    </submittedName>
</protein>
<dbReference type="Pfam" id="PF00094">
    <property type="entry name" value="VWD"/>
    <property type="match status" value="1"/>
</dbReference>
<gene>
    <name evidence="4" type="primary">VIT2</name>
    <name evidence="4" type="ORF">EYF80_020694</name>
</gene>